<dbReference type="EMBL" id="JANPWB010000003">
    <property type="protein sequence ID" value="KAJ1202503.1"/>
    <property type="molecule type" value="Genomic_DNA"/>
</dbReference>
<proteinExistence type="predicted"/>
<dbReference type="AlphaFoldDB" id="A0AAV7VLJ0"/>
<evidence type="ECO:0000313" key="3">
    <source>
        <dbReference type="Proteomes" id="UP001066276"/>
    </source>
</evidence>
<sequence>LSQISLNIFSLSLSSFLLVLLVQFLFILSLILHAPHNPNRQTRTIIRPINIFAST</sequence>
<protein>
    <submittedName>
        <fullName evidence="2">Uncharacterized protein</fullName>
    </submittedName>
</protein>
<feature type="non-terminal residue" evidence="2">
    <location>
        <position position="1"/>
    </location>
</feature>
<evidence type="ECO:0000256" key="1">
    <source>
        <dbReference type="SAM" id="Phobius"/>
    </source>
</evidence>
<keyword evidence="1" id="KW-1133">Transmembrane helix</keyword>
<accession>A0AAV7VLJ0</accession>
<organism evidence="2 3">
    <name type="scientific">Pleurodeles waltl</name>
    <name type="common">Iberian ribbed newt</name>
    <dbReference type="NCBI Taxonomy" id="8319"/>
    <lineage>
        <taxon>Eukaryota</taxon>
        <taxon>Metazoa</taxon>
        <taxon>Chordata</taxon>
        <taxon>Craniata</taxon>
        <taxon>Vertebrata</taxon>
        <taxon>Euteleostomi</taxon>
        <taxon>Amphibia</taxon>
        <taxon>Batrachia</taxon>
        <taxon>Caudata</taxon>
        <taxon>Salamandroidea</taxon>
        <taxon>Salamandridae</taxon>
        <taxon>Pleurodelinae</taxon>
        <taxon>Pleurodeles</taxon>
    </lineage>
</organism>
<evidence type="ECO:0000313" key="2">
    <source>
        <dbReference type="EMBL" id="KAJ1202503.1"/>
    </source>
</evidence>
<feature type="transmembrane region" description="Helical" evidence="1">
    <location>
        <begin position="6"/>
        <end position="32"/>
    </location>
</feature>
<dbReference type="Proteomes" id="UP001066276">
    <property type="component" value="Chromosome 2_1"/>
</dbReference>
<keyword evidence="1" id="KW-0812">Transmembrane</keyword>
<gene>
    <name evidence="2" type="ORF">NDU88_006302</name>
</gene>
<comment type="caution">
    <text evidence="2">The sequence shown here is derived from an EMBL/GenBank/DDBJ whole genome shotgun (WGS) entry which is preliminary data.</text>
</comment>
<reference evidence="2" key="1">
    <citation type="journal article" date="2022" name="bioRxiv">
        <title>Sequencing and chromosome-scale assembly of the giantPleurodeles waltlgenome.</title>
        <authorList>
            <person name="Brown T."/>
            <person name="Elewa A."/>
            <person name="Iarovenko S."/>
            <person name="Subramanian E."/>
            <person name="Araus A.J."/>
            <person name="Petzold A."/>
            <person name="Susuki M."/>
            <person name="Suzuki K.-i.T."/>
            <person name="Hayashi T."/>
            <person name="Toyoda A."/>
            <person name="Oliveira C."/>
            <person name="Osipova E."/>
            <person name="Leigh N.D."/>
            <person name="Simon A."/>
            <person name="Yun M.H."/>
        </authorList>
    </citation>
    <scope>NUCLEOTIDE SEQUENCE</scope>
    <source>
        <strain evidence="2">20211129_DDA</strain>
        <tissue evidence="2">Liver</tissue>
    </source>
</reference>
<keyword evidence="3" id="KW-1185">Reference proteome</keyword>
<keyword evidence="1" id="KW-0472">Membrane</keyword>
<name>A0AAV7VLJ0_PLEWA</name>
<feature type="non-terminal residue" evidence="2">
    <location>
        <position position="55"/>
    </location>
</feature>